<keyword evidence="3" id="KW-0808">Transferase</keyword>
<dbReference type="SUPFAM" id="SSF55729">
    <property type="entry name" value="Acyl-CoA N-acyltransferases (Nat)"/>
    <property type="match status" value="1"/>
</dbReference>
<reference evidence="3" key="1">
    <citation type="submission" date="2013-08" db="EMBL/GenBank/DDBJ databases">
        <authorList>
            <person name="Mendez C."/>
            <person name="Richter M."/>
            <person name="Ferrer M."/>
            <person name="Sanchez J."/>
        </authorList>
    </citation>
    <scope>NUCLEOTIDE SEQUENCE</scope>
</reference>
<dbReference type="PANTHER" id="PTHR43072:SF60">
    <property type="entry name" value="L-2,4-DIAMINOBUTYRIC ACID ACETYLTRANSFERASE"/>
    <property type="match status" value="1"/>
</dbReference>
<evidence type="ECO:0000256" key="1">
    <source>
        <dbReference type="SAM" id="MobiDB-lite"/>
    </source>
</evidence>
<dbReference type="PROSITE" id="PS51186">
    <property type="entry name" value="GNAT"/>
    <property type="match status" value="1"/>
</dbReference>
<feature type="region of interest" description="Disordered" evidence="1">
    <location>
        <begin position="1"/>
        <end position="24"/>
    </location>
</feature>
<dbReference type="InterPro" id="IPR016181">
    <property type="entry name" value="Acyl_CoA_acyltransferase"/>
</dbReference>
<dbReference type="Pfam" id="PF00583">
    <property type="entry name" value="Acetyltransf_1"/>
    <property type="match status" value="1"/>
</dbReference>
<reference evidence="3" key="2">
    <citation type="journal article" date="2014" name="ISME J.">
        <title>Microbial stratification in low pH oxic and suboxic macroscopic growths along an acid mine drainage.</title>
        <authorList>
            <person name="Mendez-Garcia C."/>
            <person name="Mesa V."/>
            <person name="Sprenger R.R."/>
            <person name="Richter M."/>
            <person name="Diez M.S."/>
            <person name="Solano J."/>
            <person name="Bargiela R."/>
            <person name="Golyshina O.V."/>
            <person name="Manteca A."/>
            <person name="Ramos J.L."/>
            <person name="Gallego J.R."/>
            <person name="Llorente I."/>
            <person name="Martins Dos Santos V.A."/>
            <person name="Jensen O.N."/>
            <person name="Pelaez A.I."/>
            <person name="Sanchez J."/>
            <person name="Ferrer M."/>
        </authorList>
    </citation>
    <scope>NUCLEOTIDE SEQUENCE</scope>
</reference>
<dbReference type="CDD" id="cd04301">
    <property type="entry name" value="NAT_SF"/>
    <property type="match status" value="1"/>
</dbReference>
<dbReference type="Gene3D" id="3.40.630.30">
    <property type="match status" value="1"/>
</dbReference>
<comment type="caution">
    <text evidence="3">The sequence shown here is derived from an EMBL/GenBank/DDBJ whole genome shotgun (WGS) entry which is preliminary data.</text>
</comment>
<feature type="domain" description="N-acetyltransferase" evidence="2">
    <location>
        <begin position="42"/>
        <end position="180"/>
    </location>
</feature>
<dbReference type="InterPro" id="IPR000182">
    <property type="entry name" value="GNAT_dom"/>
</dbReference>
<gene>
    <name evidence="3" type="ORF">B1B_19288</name>
</gene>
<dbReference type="PANTHER" id="PTHR43072">
    <property type="entry name" value="N-ACETYLTRANSFERASE"/>
    <property type="match status" value="1"/>
</dbReference>
<dbReference type="GO" id="GO:0016747">
    <property type="term" value="F:acyltransferase activity, transferring groups other than amino-acyl groups"/>
    <property type="evidence" value="ECO:0007669"/>
    <property type="project" value="InterPro"/>
</dbReference>
<name>T0ZB89_9ZZZZ</name>
<feature type="compositionally biased region" description="Basic and acidic residues" evidence="1">
    <location>
        <begin position="1"/>
        <end position="12"/>
    </location>
</feature>
<proteinExistence type="predicted"/>
<evidence type="ECO:0000313" key="3">
    <source>
        <dbReference type="EMBL" id="EQD27110.1"/>
    </source>
</evidence>
<evidence type="ECO:0000259" key="2">
    <source>
        <dbReference type="PROSITE" id="PS51186"/>
    </source>
</evidence>
<protein>
    <submittedName>
        <fullName evidence="3">GCN5-related N-acetyltransferase</fullName>
    </submittedName>
</protein>
<organism evidence="3">
    <name type="scientific">mine drainage metagenome</name>
    <dbReference type="NCBI Taxonomy" id="410659"/>
    <lineage>
        <taxon>unclassified sequences</taxon>
        <taxon>metagenomes</taxon>
        <taxon>ecological metagenomes</taxon>
    </lineage>
</organism>
<sequence>MTTPKGKTEAERPNPTTTGPSVPIHLRPARASDIAQLVPLILRLKRLNEEFDPLLKVRPDAEERAVEILKRDISDPEALVLAAEGVGTDKDKVVGVVRARVRDRPFYSPEKEGVILDIYLLPLYRRRGVGEYLLQELSAALKAKGAGVLTAEFPVQNEIAIRFYTKQGFRPITTLHGRTM</sequence>
<accession>T0ZB89</accession>
<dbReference type="AlphaFoldDB" id="T0ZB89"/>
<dbReference type="EMBL" id="AUZY01012958">
    <property type="protein sequence ID" value="EQD27110.1"/>
    <property type="molecule type" value="Genomic_DNA"/>
</dbReference>